<organism evidence="7 8">
    <name type="scientific">Aaosphaeria arxii CBS 175.79</name>
    <dbReference type="NCBI Taxonomy" id="1450172"/>
    <lineage>
        <taxon>Eukaryota</taxon>
        <taxon>Fungi</taxon>
        <taxon>Dikarya</taxon>
        <taxon>Ascomycota</taxon>
        <taxon>Pezizomycotina</taxon>
        <taxon>Dothideomycetes</taxon>
        <taxon>Pleosporomycetidae</taxon>
        <taxon>Pleosporales</taxon>
        <taxon>Pleosporales incertae sedis</taxon>
        <taxon>Aaosphaeria</taxon>
    </lineage>
</organism>
<dbReference type="Gene3D" id="1.10.630.10">
    <property type="entry name" value="Cytochrome P450"/>
    <property type="match status" value="1"/>
</dbReference>
<dbReference type="AlphaFoldDB" id="A0A6A5XIE7"/>
<comment type="cofactor">
    <cofactor evidence="6">
        <name>heme</name>
        <dbReference type="ChEBI" id="CHEBI:30413"/>
    </cofactor>
</comment>
<dbReference type="GO" id="GO:0020037">
    <property type="term" value="F:heme binding"/>
    <property type="evidence" value="ECO:0007669"/>
    <property type="project" value="InterPro"/>
</dbReference>
<dbReference type="GO" id="GO:0005506">
    <property type="term" value="F:iron ion binding"/>
    <property type="evidence" value="ECO:0007669"/>
    <property type="project" value="InterPro"/>
</dbReference>
<accession>A0A6A5XIE7</accession>
<dbReference type="GO" id="GO:0004497">
    <property type="term" value="F:monooxygenase activity"/>
    <property type="evidence" value="ECO:0007669"/>
    <property type="project" value="UniProtKB-KW"/>
</dbReference>
<dbReference type="PRINTS" id="PR00463">
    <property type="entry name" value="EP450I"/>
</dbReference>
<evidence type="ECO:0000313" key="7">
    <source>
        <dbReference type="EMBL" id="KAF2013045.1"/>
    </source>
</evidence>
<dbReference type="EMBL" id="ML978072">
    <property type="protein sequence ID" value="KAF2013045.1"/>
    <property type="molecule type" value="Genomic_DNA"/>
</dbReference>
<keyword evidence="5" id="KW-0503">Monooxygenase</keyword>
<evidence type="ECO:0000256" key="6">
    <source>
        <dbReference type="PIRSR" id="PIRSR602401-1"/>
    </source>
</evidence>
<dbReference type="Pfam" id="PF00067">
    <property type="entry name" value="p450"/>
    <property type="match status" value="1"/>
</dbReference>
<dbReference type="InterPro" id="IPR036396">
    <property type="entry name" value="Cyt_P450_sf"/>
</dbReference>
<evidence type="ECO:0000256" key="1">
    <source>
        <dbReference type="ARBA" id="ARBA00010617"/>
    </source>
</evidence>
<name>A0A6A5XIE7_9PLEO</name>
<sequence length="513" mass="58932">MLVLLIALSYVGYQVLRIGRRSKHLPPGPPTVPIFGNMLEFRSKASHLLLHEWHAKYGPIFSYTIGRDVYIVLYDRHSIHGILVKKSAISSHRPIEYYTDLVTGGHNLSEMNPNETWRAQRKLATQSLAPSILDRDLVDIQDAEATQLLYDLLHTPDQFRSHVFRAATSIQSAVVYGHRAATHDDFWAKFIYDALSDMERTISLGSFIPVGLFPPLRYLPDALVPAKRRAKQCYKRVLRIFSEALDRVEDRRCVGDKRISIADSLLGGEVELDVEQSREQVANFLGSLPDAGTGTMILTHVLHLAMHPREQERAWEEIDKACGSRYYRMPNWSDFDALPCVNCIIKEGLRIRPFVPFNVNHRLSKPTTYGPYHLPANSILVLPIWGIHHAPENYTESWKYNPSRYVGQNKLAAAYAASPDYANRDHYTYGIGRRLCPGIHVAERTQWRVVAKLLWAFKIEPVGKEGCDLDAYEEGLVHCPKPFEVRFVLRDERRKELIEREYEGIREYLETWN</sequence>
<dbReference type="Proteomes" id="UP000799778">
    <property type="component" value="Unassembled WGS sequence"/>
</dbReference>
<reference evidence="7" key="1">
    <citation type="journal article" date="2020" name="Stud. Mycol.">
        <title>101 Dothideomycetes genomes: a test case for predicting lifestyles and emergence of pathogens.</title>
        <authorList>
            <person name="Haridas S."/>
            <person name="Albert R."/>
            <person name="Binder M."/>
            <person name="Bloem J."/>
            <person name="Labutti K."/>
            <person name="Salamov A."/>
            <person name="Andreopoulos B."/>
            <person name="Baker S."/>
            <person name="Barry K."/>
            <person name="Bills G."/>
            <person name="Bluhm B."/>
            <person name="Cannon C."/>
            <person name="Castanera R."/>
            <person name="Culley D."/>
            <person name="Daum C."/>
            <person name="Ezra D."/>
            <person name="Gonzalez J."/>
            <person name="Henrissat B."/>
            <person name="Kuo A."/>
            <person name="Liang C."/>
            <person name="Lipzen A."/>
            <person name="Lutzoni F."/>
            <person name="Magnuson J."/>
            <person name="Mondo S."/>
            <person name="Nolan M."/>
            <person name="Ohm R."/>
            <person name="Pangilinan J."/>
            <person name="Park H.-J."/>
            <person name="Ramirez L."/>
            <person name="Alfaro M."/>
            <person name="Sun H."/>
            <person name="Tritt A."/>
            <person name="Yoshinaga Y."/>
            <person name="Zwiers L.-H."/>
            <person name="Turgeon B."/>
            <person name="Goodwin S."/>
            <person name="Spatafora J."/>
            <person name="Crous P."/>
            <person name="Grigoriev I."/>
        </authorList>
    </citation>
    <scope>NUCLEOTIDE SEQUENCE</scope>
    <source>
        <strain evidence="7">CBS 175.79</strain>
    </source>
</reference>
<protein>
    <submittedName>
        <fullName evidence="7">Cytochrome P450 oxidoreductase-like protein</fullName>
    </submittedName>
</protein>
<dbReference type="InterPro" id="IPR050364">
    <property type="entry name" value="Cytochrome_P450_fung"/>
</dbReference>
<evidence type="ECO:0000256" key="4">
    <source>
        <dbReference type="ARBA" id="ARBA00023004"/>
    </source>
</evidence>
<evidence type="ECO:0000313" key="8">
    <source>
        <dbReference type="Proteomes" id="UP000799778"/>
    </source>
</evidence>
<evidence type="ECO:0000256" key="5">
    <source>
        <dbReference type="ARBA" id="ARBA00023033"/>
    </source>
</evidence>
<comment type="similarity">
    <text evidence="1">Belongs to the cytochrome P450 family.</text>
</comment>
<keyword evidence="3" id="KW-0560">Oxidoreductase</keyword>
<dbReference type="RefSeq" id="XP_033381384.1">
    <property type="nucleotide sequence ID" value="XM_033523734.1"/>
</dbReference>
<dbReference type="PANTHER" id="PTHR46300:SF2">
    <property type="entry name" value="CYTOCHROME P450 MONOOXYGENASE ALNH-RELATED"/>
    <property type="match status" value="1"/>
</dbReference>
<dbReference type="InterPro" id="IPR001128">
    <property type="entry name" value="Cyt_P450"/>
</dbReference>
<evidence type="ECO:0000256" key="3">
    <source>
        <dbReference type="ARBA" id="ARBA00023002"/>
    </source>
</evidence>
<dbReference type="OrthoDB" id="1103324at2759"/>
<feature type="binding site" description="axial binding residue" evidence="6">
    <location>
        <position position="436"/>
    </location>
    <ligand>
        <name>heme</name>
        <dbReference type="ChEBI" id="CHEBI:30413"/>
    </ligand>
    <ligandPart>
        <name>Fe</name>
        <dbReference type="ChEBI" id="CHEBI:18248"/>
    </ligandPart>
</feature>
<gene>
    <name evidence="7" type="ORF">BU24DRAFT_352491</name>
</gene>
<keyword evidence="6" id="KW-0349">Heme</keyword>
<keyword evidence="2 6" id="KW-0479">Metal-binding</keyword>
<evidence type="ECO:0000256" key="2">
    <source>
        <dbReference type="ARBA" id="ARBA00022723"/>
    </source>
</evidence>
<dbReference type="PANTHER" id="PTHR46300">
    <property type="entry name" value="P450, PUTATIVE (EUROFUNG)-RELATED-RELATED"/>
    <property type="match status" value="1"/>
</dbReference>
<keyword evidence="4 6" id="KW-0408">Iron</keyword>
<proteinExistence type="inferred from homology"/>
<dbReference type="GeneID" id="54281131"/>
<dbReference type="SUPFAM" id="SSF48264">
    <property type="entry name" value="Cytochrome P450"/>
    <property type="match status" value="1"/>
</dbReference>
<dbReference type="GO" id="GO:0016705">
    <property type="term" value="F:oxidoreductase activity, acting on paired donors, with incorporation or reduction of molecular oxygen"/>
    <property type="evidence" value="ECO:0007669"/>
    <property type="project" value="InterPro"/>
</dbReference>
<dbReference type="InterPro" id="IPR002401">
    <property type="entry name" value="Cyt_P450_E_grp-I"/>
</dbReference>
<keyword evidence="8" id="KW-1185">Reference proteome</keyword>